<evidence type="ECO:0000313" key="4">
    <source>
        <dbReference type="Proteomes" id="UP000824192"/>
    </source>
</evidence>
<dbReference type="Proteomes" id="UP000824192">
    <property type="component" value="Unassembled WGS sequence"/>
</dbReference>
<dbReference type="InterPro" id="IPR036410">
    <property type="entry name" value="HSP_DnaJ_Cys-rich_dom_sf"/>
</dbReference>
<evidence type="ECO:0000259" key="2">
    <source>
        <dbReference type="PROSITE" id="PS51272"/>
    </source>
</evidence>
<dbReference type="PANTHER" id="PTHR15852">
    <property type="entry name" value="PLASTID TRANSCRIPTIONALLY ACTIVE PROTEIN"/>
    <property type="match status" value="1"/>
</dbReference>
<reference evidence="3" key="1">
    <citation type="journal article" date="2021" name="PeerJ">
        <title>Extensive microbial diversity within the chicken gut microbiome revealed by metagenomics and culture.</title>
        <authorList>
            <person name="Gilroy R."/>
            <person name="Ravi A."/>
            <person name="Getino M."/>
            <person name="Pursley I."/>
            <person name="Horton D.L."/>
            <person name="Alikhan N.F."/>
            <person name="Baker D."/>
            <person name="Gharbi K."/>
            <person name="Hall N."/>
            <person name="Watson M."/>
            <person name="Adriaenssens E.M."/>
            <person name="Foster-Nyarko E."/>
            <person name="Jarju S."/>
            <person name="Secka A."/>
            <person name="Antonio M."/>
            <person name="Oren A."/>
            <person name="Chaudhuri R.R."/>
            <person name="La Ragione R."/>
            <person name="Hildebrand F."/>
            <person name="Pallen M.J."/>
        </authorList>
    </citation>
    <scope>NUCLEOTIDE SEQUENCE</scope>
    <source>
        <strain evidence="3">ChiGjej6B6-1540</strain>
    </source>
</reference>
<dbReference type="Pfam" id="PF00395">
    <property type="entry name" value="SLH"/>
    <property type="match status" value="2"/>
</dbReference>
<dbReference type="InterPro" id="IPR001119">
    <property type="entry name" value="SLH_dom"/>
</dbReference>
<protein>
    <submittedName>
        <fullName evidence="3">S-layer homology domain-containing protein</fullName>
    </submittedName>
</protein>
<accession>A0A9D1UNR1</accession>
<proteinExistence type="predicted"/>
<comment type="caution">
    <text evidence="3">The sequence shown here is derived from an EMBL/GenBank/DDBJ whole genome shotgun (WGS) entry which is preliminary data.</text>
</comment>
<gene>
    <name evidence="3" type="ORF">H9868_06005</name>
</gene>
<keyword evidence="1" id="KW-0677">Repeat</keyword>
<feature type="domain" description="SLH" evidence="2">
    <location>
        <begin position="80"/>
        <end position="143"/>
    </location>
</feature>
<dbReference type="AlphaFoldDB" id="A0A9D1UNR1"/>
<sequence length="379" mass="40117">MLTLFMLPVSAVSIQPEEAFTDVSGEEYYAYAAAALKHHGVLSGYADGSFGAERSIARAEMAAIVCRMKLDDDSISRYQGQTLFRDVAGSHWASGYINYASNEGIVNGKGSGIFAPEAQVTLEEAVKMVVCALGWESQAQQQGGWPDGYYTVARNAGLLENVQGLKWQAATRGDIAVLVHAAMSQEVPMPAYQDYVIFNAQFFNNKNILLSAAEGCTIYYTVGGNPPDPTVHDQIYQRKFNRDWQVYYGTPVLKMGQTLKAIAVRDGLISGVTVIGYDNAVSSNKGRSGDLTGNTAVNANGGNTGTQTSGSGSTIGGLLTCPICHGSGQQVCFYCHGSGQGINAETGINGDVWEGRCPQCSGMGTVQCSTCAGTGKIPG</sequence>
<organism evidence="3 4">
    <name type="scientific">Candidatus Flavonifractor merdipullorum</name>
    <dbReference type="NCBI Taxonomy" id="2838590"/>
    <lineage>
        <taxon>Bacteria</taxon>
        <taxon>Bacillati</taxon>
        <taxon>Bacillota</taxon>
        <taxon>Clostridia</taxon>
        <taxon>Eubacteriales</taxon>
        <taxon>Oscillospiraceae</taxon>
        <taxon>Flavonifractor</taxon>
    </lineage>
</organism>
<dbReference type="PANTHER" id="PTHR15852:SF54">
    <property type="entry name" value="PROTEIN SSUH2 HOMOLOG"/>
    <property type="match status" value="1"/>
</dbReference>
<dbReference type="SUPFAM" id="SSF57938">
    <property type="entry name" value="DnaJ/Hsp40 cysteine-rich domain"/>
    <property type="match status" value="1"/>
</dbReference>
<dbReference type="PROSITE" id="PS51272">
    <property type="entry name" value="SLH"/>
    <property type="match status" value="2"/>
</dbReference>
<evidence type="ECO:0000313" key="3">
    <source>
        <dbReference type="EMBL" id="HIW94078.1"/>
    </source>
</evidence>
<name>A0A9D1UNR1_9FIRM</name>
<evidence type="ECO:0000256" key="1">
    <source>
        <dbReference type="ARBA" id="ARBA00022737"/>
    </source>
</evidence>
<reference evidence="3" key="2">
    <citation type="submission" date="2021-04" db="EMBL/GenBank/DDBJ databases">
        <authorList>
            <person name="Gilroy R."/>
        </authorList>
    </citation>
    <scope>NUCLEOTIDE SEQUENCE</scope>
    <source>
        <strain evidence="3">ChiGjej6B6-1540</strain>
    </source>
</reference>
<feature type="domain" description="SLH" evidence="2">
    <location>
        <begin position="16"/>
        <end position="79"/>
    </location>
</feature>
<dbReference type="EMBL" id="DXGA01000123">
    <property type="protein sequence ID" value="HIW94078.1"/>
    <property type="molecule type" value="Genomic_DNA"/>
</dbReference>